<dbReference type="PANTHER" id="PTHR12855:SF10">
    <property type="entry name" value="DNA METHYLTRANSFERASE 1-ASSOCIATED PROTEIN 1"/>
    <property type="match status" value="1"/>
</dbReference>
<dbReference type="InterPro" id="IPR027109">
    <property type="entry name" value="Swc4/Dmap1"/>
</dbReference>
<dbReference type="GO" id="GO:0000122">
    <property type="term" value="P:negative regulation of transcription by RNA polymerase II"/>
    <property type="evidence" value="ECO:0007669"/>
    <property type="project" value="TreeGrafter"/>
</dbReference>
<comment type="subcellular location">
    <subcellularLocation>
        <location evidence="1">Nucleus</location>
    </subcellularLocation>
</comment>
<dbReference type="GO" id="GO:0006281">
    <property type="term" value="P:DNA repair"/>
    <property type="evidence" value="ECO:0007669"/>
    <property type="project" value="InterPro"/>
</dbReference>
<gene>
    <name evidence="8" type="ORF">QVD17_41072</name>
</gene>
<dbReference type="GO" id="GO:0003714">
    <property type="term" value="F:transcription corepressor activity"/>
    <property type="evidence" value="ECO:0007669"/>
    <property type="project" value="TreeGrafter"/>
</dbReference>
<organism evidence="8 9">
    <name type="scientific">Tagetes erecta</name>
    <name type="common">African marigold</name>
    <dbReference type="NCBI Taxonomy" id="13708"/>
    <lineage>
        <taxon>Eukaryota</taxon>
        <taxon>Viridiplantae</taxon>
        <taxon>Streptophyta</taxon>
        <taxon>Embryophyta</taxon>
        <taxon>Tracheophyta</taxon>
        <taxon>Spermatophyta</taxon>
        <taxon>Magnoliopsida</taxon>
        <taxon>eudicotyledons</taxon>
        <taxon>Gunneridae</taxon>
        <taxon>Pentapetalae</taxon>
        <taxon>asterids</taxon>
        <taxon>campanulids</taxon>
        <taxon>Asterales</taxon>
        <taxon>Asteraceae</taxon>
        <taxon>Asteroideae</taxon>
        <taxon>Heliantheae alliance</taxon>
        <taxon>Tageteae</taxon>
        <taxon>Tagetes</taxon>
    </lineage>
</organism>
<evidence type="ECO:0000259" key="7">
    <source>
        <dbReference type="SMART" id="SM00717"/>
    </source>
</evidence>
<dbReference type="Proteomes" id="UP001229421">
    <property type="component" value="Unassembled WGS sequence"/>
</dbReference>
<protein>
    <recommendedName>
        <fullName evidence="7">Myb-like domain-containing protein</fullName>
    </recommendedName>
</protein>
<evidence type="ECO:0000256" key="2">
    <source>
        <dbReference type="ARBA" id="ARBA00022853"/>
    </source>
</evidence>
<keyword evidence="3" id="KW-0805">Transcription regulation</keyword>
<dbReference type="CDD" id="cd11658">
    <property type="entry name" value="SANT_DMAP1_like"/>
    <property type="match status" value="1"/>
</dbReference>
<evidence type="ECO:0000256" key="1">
    <source>
        <dbReference type="ARBA" id="ARBA00004123"/>
    </source>
</evidence>
<feature type="compositionally biased region" description="Basic and acidic residues" evidence="6">
    <location>
        <begin position="18"/>
        <end position="36"/>
    </location>
</feature>
<evidence type="ECO:0000256" key="4">
    <source>
        <dbReference type="ARBA" id="ARBA00023163"/>
    </source>
</evidence>
<dbReference type="GO" id="GO:0006338">
    <property type="term" value="P:chromatin remodeling"/>
    <property type="evidence" value="ECO:0007669"/>
    <property type="project" value="InterPro"/>
</dbReference>
<proteinExistence type="predicted"/>
<feature type="region of interest" description="Disordered" evidence="6">
    <location>
        <begin position="17"/>
        <end position="37"/>
    </location>
</feature>
<evidence type="ECO:0000313" key="9">
    <source>
        <dbReference type="Proteomes" id="UP001229421"/>
    </source>
</evidence>
<name>A0AAD8NI42_TARER</name>
<dbReference type="GO" id="GO:0035267">
    <property type="term" value="C:NuA4 histone acetyltransferase complex"/>
    <property type="evidence" value="ECO:0007669"/>
    <property type="project" value="InterPro"/>
</dbReference>
<dbReference type="PANTHER" id="PTHR12855">
    <property type="entry name" value="DNA METHYLTRANSFERASE 1-ASSOCIATED PROTEIN 1 FAMILY MEMBER"/>
    <property type="match status" value="1"/>
</dbReference>
<keyword evidence="5" id="KW-0539">Nucleus</keyword>
<evidence type="ECO:0000256" key="5">
    <source>
        <dbReference type="ARBA" id="ARBA00023242"/>
    </source>
</evidence>
<dbReference type="Pfam" id="PF16282">
    <property type="entry name" value="SANT_DAMP1_like"/>
    <property type="match status" value="1"/>
</dbReference>
<dbReference type="InterPro" id="IPR032563">
    <property type="entry name" value="DAMP1_SANT-like"/>
</dbReference>
<sequence length="449" mass="50485">MDAKDILGLPKVSLPVQLEKKSRPQKDSQRKPDGISREVYALTGGVAPLMPSIDVNQLKKRPQTENEKITWEWLSFTNSARKDDLKLYHWVRVVNGTPPTGDYSFAKYNKSVDVIKYTDEEYEKHLTDPTWTREETDQLFDLCERFDLRFVVIADRFPTSRSVEELKNRYYSVSRAILIARAPSPADVSGHPLVKEPYNISQEIERKRALSMVLSQTKQQERKDAEILTEAKKIMESRMAAKAAQDAELAVTSNTNPEDIEKTTAPVETASPSNIQANSSVAPLMSMADNAAAAAASLRTLRVYLRTYALDQMVQAASSSAGLRTIKRVEQFLQELKVNLKPKVPTKAVCAEHLELRKEILTLLNLQKLLQHKEEGSSYREGSYTETPDTPKRGIDQDRTFVPDSVSFGAISTERVGKKDHKRKGPGREAPSSPAQSNKRPRKLKATDS</sequence>
<dbReference type="SUPFAM" id="SSF46689">
    <property type="entry name" value="Homeodomain-like"/>
    <property type="match status" value="1"/>
</dbReference>
<evidence type="ECO:0000313" key="8">
    <source>
        <dbReference type="EMBL" id="KAK1408916.1"/>
    </source>
</evidence>
<dbReference type="EMBL" id="JAUHHV010000011">
    <property type="protein sequence ID" value="KAK1408916.1"/>
    <property type="molecule type" value="Genomic_DNA"/>
</dbReference>
<feature type="region of interest" description="Disordered" evidence="6">
    <location>
        <begin position="372"/>
        <end position="449"/>
    </location>
</feature>
<evidence type="ECO:0000256" key="3">
    <source>
        <dbReference type="ARBA" id="ARBA00023015"/>
    </source>
</evidence>
<feature type="compositionally biased region" description="Basic and acidic residues" evidence="6">
    <location>
        <begin position="389"/>
        <end position="401"/>
    </location>
</feature>
<keyword evidence="9" id="KW-1185">Reference proteome</keyword>
<comment type="caution">
    <text evidence="8">The sequence shown here is derived from an EMBL/GenBank/DDBJ whole genome shotgun (WGS) entry which is preliminary data.</text>
</comment>
<keyword evidence="4" id="KW-0804">Transcription</keyword>
<dbReference type="InterPro" id="IPR009057">
    <property type="entry name" value="Homeodomain-like_sf"/>
</dbReference>
<dbReference type="AlphaFoldDB" id="A0AAD8NI42"/>
<feature type="compositionally biased region" description="Basic residues" evidence="6">
    <location>
        <begin position="439"/>
        <end position="449"/>
    </location>
</feature>
<dbReference type="Gene3D" id="1.10.10.60">
    <property type="entry name" value="Homeodomain-like"/>
    <property type="match status" value="1"/>
</dbReference>
<dbReference type="Pfam" id="PF05499">
    <property type="entry name" value="DMAP1"/>
    <property type="match status" value="1"/>
</dbReference>
<keyword evidence="2" id="KW-0156">Chromatin regulator</keyword>
<dbReference type="SMART" id="SM00717">
    <property type="entry name" value="SANT"/>
    <property type="match status" value="1"/>
</dbReference>
<evidence type="ECO:0000256" key="6">
    <source>
        <dbReference type="SAM" id="MobiDB-lite"/>
    </source>
</evidence>
<dbReference type="FunFam" id="1.10.10.60:FF:000087">
    <property type="entry name" value="DNA methyltransferase 1-associated protein 1"/>
    <property type="match status" value="1"/>
</dbReference>
<feature type="domain" description="Myb-like" evidence="7">
    <location>
        <begin position="127"/>
        <end position="176"/>
    </location>
</feature>
<dbReference type="InterPro" id="IPR001005">
    <property type="entry name" value="SANT/Myb"/>
</dbReference>
<dbReference type="InterPro" id="IPR008468">
    <property type="entry name" value="DMAP1"/>
</dbReference>
<accession>A0AAD8NI42</accession>
<reference evidence="8" key="1">
    <citation type="journal article" date="2023" name="bioRxiv">
        <title>Improved chromosome-level genome assembly for marigold (Tagetes erecta).</title>
        <authorList>
            <person name="Jiang F."/>
            <person name="Yuan L."/>
            <person name="Wang S."/>
            <person name="Wang H."/>
            <person name="Xu D."/>
            <person name="Wang A."/>
            <person name="Fan W."/>
        </authorList>
    </citation>
    <scope>NUCLEOTIDE SEQUENCE</scope>
    <source>
        <strain evidence="8">WSJ</strain>
        <tissue evidence="8">Leaf</tissue>
    </source>
</reference>
<dbReference type="GO" id="GO:0000812">
    <property type="term" value="C:Swr1 complex"/>
    <property type="evidence" value="ECO:0007669"/>
    <property type="project" value="TreeGrafter"/>
</dbReference>